<comment type="similarity">
    <text evidence="1 6">Belongs to the thioredoxin family.</text>
</comment>
<dbReference type="InterPro" id="IPR036249">
    <property type="entry name" value="Thioredoxin-like_sf"/>
</dbReference>
<dbReference type="PANTHER" id="PTHR45663">
    <property type="entry name" value="GEO12009P1"/>
    <property type="match status" value="1"/>
</dbReference>
<keyword evidence="9" id="KW-1185">Reference proteome</keyword>
<dbReference type="PIRSF" id="PIRSF000077">
    <property type="entry name" value="Thioredoxin"/>
    <property type="match status" value="1"/>
</dbReference>
<gene>
    <name evidence="8" type="ORF">OCV99_12390</name>
</gene>
<keyword evidence="4" id="KW-1015">Disulfide bond</keyword>
<dbReference type="Pfam" id="PF00085">
    <property type="entry name" value="Thioredoxin"/>
    <property type="match status" value="1"/>
</dbReference>
<dbReference type="SUPFAM" id="SSF52833">
    <property type="entry name" value="Thioredoxin-like"/>
    <property type="match status" value="1"/>
</dbReference>
<evidence type="ECO:0000256" key="6">
    <source>
        <dbReference type="PIRNR" id="PIRNR000077"/>
    </source>
</evidence>
<evidence type="ECO:0000256" key="4">
    <source>
        <dbReference type="ARBA" id="ARBA00023157"/>
    </source>
</evidence>
<dbReference type="EMBL" id="JAOQJU010000017">
    <property type="protein sequence ID" value="MCU6687326.1"/>
    <property type="molecule type" value="Genomic_DNA"/>
</dbReference>
<reference evidence="8 9" key="1">
    <citation type="journal article" date="2021" name="ISME Commun">
        <title>Automated analysis of genomic sequences facilitates high-throughput and comprehensive description of bacteria.</title>
        <authorList>
            <person name="Hitch T.C.A."/>
        </authorList>
    </citation>
    <scope>NUCLEOTIDE SEQUENCE [LARGE SCALE GENOMIC DNA]</scope>
    <source>
        <strain evidence="8 9">Sanger_03</strain>
    </source>
</reference>
<dbReference type="Proteomes" id="UP001652431">
    <property type="component" value="Unassembled WGS sequence"/>
</dbReference>
<keyword evidence="3" id="KW-0249">Electron transport</keyword>
<evidence type="ECO:0000313" key="9">
    <source>
        <dbReference type="Proteomes" id="UP001652431"/>
    </source>
</evidence>
<dbReference type="PANTHER" id="PTHR45663:SF11">
    <property type="entry name" value="GEO12009P1"/>
    <property type="match status" value="1"/>
</dbReference>
<keyword evidence="2" id="KW-0813">Transport</keyword>
<dbReference type="PROSITE" id="PS51352">
    <property type="entry name" value="THIOREDOXIN_2"/>
    <property type="match status" value="1"/>
</dbReference>
<evidence type="ECO:0000256" key="3">
    <source>
        <dbReference type="ARBA" id="ARBA00022982"/>
    </source>
</evidence>
<dbReference type="InterPro" id="IPR005746">
    <property type="entry name" value="Thioredoxin"/>
</dbReference>
<name>A0ABT2RPI2_9FIRM</name>
<dbReference type="Gene3D" id="3.40.30.10">
    <property type="entry name" value="Glutaredoxin"/>
    <property type="match status" value="1"/>
</dbReference>
<evidence type="ECO:0000259" key="7">
    <source>
        <dbReference type="PROSITE" id="PS51352"/>
    </source>
</evidence>
<evidence type="ECO:0000256" key="1">
    <source>
        <dbReference type="ARBA" id="ARBA00008987"/>
    </source>
</evidence>
<feature type="domain" description="Thioredoxin" evidence="7">
    <location>
        <begin position="1"/>
        <end position="104"/>
    </location>
</feature>
<evidence type="ECO:0000313" key="8">
    <source>
        <dbReference type="EMBL" id="MCU6687326.1"/>
    </source>
</evidence>
<keyword evidence="5" id="KW-0676">Redox-active center</keyword>
<organism evidence="8 9">
    <name type="scientific">Dorea acetigenes</name>
    <dbReference type="NCBI Taxonomy" id="2981787"/>
    <lineage>
        <taxon>Bacteria</taxon>
        <taxon>Bacillati</taxon>
        <taxon>Bacillota</taxon>
        <taxon>Clostridia</taxon>
        <taxon>Lachnospirales</taxon>
        <taxon>Lachnospiraceae</taxon>
        <taxon>Dorea</taxon>
    </lineage>
</organism>
<sequence length="104" mass="11902">MIHLTASNFEIEARDSDLPVVVMFYAVWCGKCAMMKPVVEQMEKKYAGRIKFCETEIGESEDLAGKYGADIVPTFVMFKGREIESIMQGVLEKNVFEERVRELL</sequence>
<comment type="caution">
    <text evidence="8">The sequence shown here is derived from an EMBL/GenBank/DDBJ whole genome shotgun (WGS) entry which is preliminary data.</text>
</comment>
<dbReference type="RefSeq" id="WP_158370956.1">
    <property type="nucleotide sequence ID" value="NZ_JAOQJU010000017.1"/>
</dbReference>
<evidence type="ECO:0000256" key="2">
    <source>
        <dbReference type="ARBA" id="ARBA00022448"/>
    </source>
</evidence>
<accession>A0ABT2RPI2</accession>
<dbReference type="CDD" id="cd02947">
    <property type="entry name" value="TRX_family"/>
    <property type="match status" value="1"/>
</dbReference>
<dbReference type="InterPro" id="IPR013766">
    <property type="entry name" value="Thioredoxin_domain"/>
</dbReference>
<protein>
    <recommendedName>
        <fullName evidence="6">Thioredoxin</fullName>
    </recommendedName>
</protein>
<proteinExistence type="inferred from homology"/>
<evidence type="ECO:0000256" key="5">
    <source>
        <dbReference type="ARBA" id="ARBA00023284"/>
    </source>
</evidence>